<dbReference type="EMBL" id="CAVP010059102">
    <property type="protein sequence ID" value="CDL95530.1"/>
    <property type="molecule type" value="Genomic_DNA"/>
</dbReference>
<dbReference type="OrthoDB" id="2015447at2759"/>
<sequence>MTGFTELCRQKPGTVTGVKLVSGHIQSDDLEALKGQERAYGDIVYNFRYLTEREIESLFPDPSRYAIHFTSFAAEGNRYVPFLKKQLSSAGVVFVRRAINSTDELAEEGFDVIVNCAGLNAGKLAGDDDGVYPIRGVAFEVEAPWHKHFNYRDFSTFTIPKNDCIIVGSVKQANRNDTEVTDEDRHEIWERYGKLHPAMKGAKILSEWCGLRPARASIRVEAQGKTTKSGKTYTLVHHYGHGGHGFTVGWGTACRAAALIDQALMEKSKL</sequence>
<protein>
    <submittedName>
        <fullName evidence="7">FAD dependent oxidoreductase domain containing protein</fullName>
    </submittedName>
</protein>
<evidence type="ECO:0000256" key="1">
    <source>
        <dbReference type="ARBA" id="ARBA00001974"/>
    </source>
</evidence>
<dbReference type="SUPFAM" id="SSF54373">
    <property type="entry name" value="FAD-linked reductases, C-terminal domain"/>
    <property type="match status" value="1"/>
</dbReference>
<evidence type="ECO:0000256" key="3">
    <source>
        <dbReference type="ARBA" id="ARBA00022630"/>
    </source>
</evidence>
<comment type="similarity">
    <text evidence="2">Belongs to the DAMOX/DASOX family.</text>
</comment>
<dbReference type="InterPro" id="IPR006181">
    <property type="entry name" value="D-amino_acid_oxidase_CS"/>
</dbReference>
<dbReference type="InterPro" id="IPR006076">
    <property type="entry name" value="FAD-dep_OxRdtase"/>
</dbReference>
<evidence type="ECO:0000256" key="4">
    <source>
        <dbReference type="ARBA" id="ARBA00022827"/>
    </source>
</evidence>
<dbReference type="GO" id="GO:0071949">
    <property type="term" value="F:FAD binding"/>
    <property type="evidence" value="ECO:0007669"/>
    <property type="project" value="InterPro"/>
</dbReference>
<feature type="domain" description="FAD dependent oxidoreductase" evidence="6">
    <location>
        <begin position="29"/>
        <end position="257"/>
    </location>
</feature>
<dbReference type="PROSITE" id="PS00677">
    <property type="entry name" value="DAO"/>
    <property type="match status" value="1"/>
</dbReference>
<evidence type="ECO:0000256" key="5">
    <source>
        <dbReference type="ARBA" id="ARBA00023002"/>
    </source>
</evidence>
<dbReference type="Gene3D" id="3.40.50.720">
    <property type="entry name" value="NAD(P)-binding Rossmann-like Domain"/>
    <property type="match status" value="2"/>
</dbReference>
<dbReference type="GO" id="GO:0003884">
    <property type="term" value="F:D-amino-acid oxidase activity"/>
    <property type="evidence" value="ECO:0007669"/>
    <property type="project" value="InterPro"/>
</dbReference>
<dbReference type="SUPFAM" id="SSF51971">
    <property type="entry name" value="Nucleotide-binding domain"/>
    <property type="match status" value="1"/>
</dbReference>
<keyword evidence="3" id="KW-0285">Flavoprotein</keyword>
<dbReference type="Pfam" id="PF01266">
    <property type="entry name" value="DAO"/>
    <property type="match status" value="1"/>
</dbReference>
<keyword evidence="5" id="KW-0560">Oxidoreductase</keyword>
<name>U6PIR5_HAECO</name>
<dbReference type="GO" id="GO:0005737">
    <property type="term" value="C:cytoplasm"/>
    <property type="evidence" value="ECO:0007669"/>
    <property type="project" value="TreeGrafter"/>
</dbReference>
<organism evidence="7">
    <name type="scientific">Haemonchus contortus</name>
    <name type="common">Barber pole worm</name>
    <dbReference type="NCBI Taxonomy" id="6289"/>
    <lineage>
        <taxon>Eukaryota</taxon>
        <taxon>Metazoa</taxon>
        <taxon>Ecdysozoa</taxon>
        <taxon>Nematoda</taxon>
        <taxon>Chromadorea</taxon>
        <taxon>Rhabditida</taxon>
        <taxon>Rhabditina</taxon>
        <taxon>Rhabditomorpha</taxon>
        <taxon>Strongyloidea</taxon>
        <taxon>Trichostrongylidae</taxon>
        <taxon>Haemonchus</taxon>
    </lineage>
</organism>
<dbReference type="GO" id="GO:0019478">
    <property type="term" value="P:D-amino acid catabolic process"/>
    <property type="evidence" value="ECO:0007669"/>
    <property type="project" value="TreeGrafter"/>
</dbReference>
<dbReference type="PANTHER" id="PTHR11530">
    <property type="entry name" value="D-AMINO ACID OXIDASE"/>
    <property type="match status" value="1"/>
</dbReference>
<dbReference type="AlphaFoldDB" id="U6PIR5"/>
<evidence type="ECO:0000259" key="6">
    <source>
        <dbReference type="Pfam" id="PF01266"/>
    </source>
</evidence>
<keyword evidence="4" id="KW-0274">FAD</keyword>
<reference evidence="7" key="2">
    <citation type="submission" date="2013-05" db="EMBL/GenBank/DDBJ databases">
        <title>The genome and transcriptome of Haemonchus contortus: a key model parasite for drug and vaccine discovery.</title>
        <authorList>
            <person name="Laing R."/>
            <person name="Kikuchi T."/>
            <person name="Martinelli A."/>
            <person name="Tsai I.J."/>
            <person name="Beech R.N."/>
            <person name="Redman E."/>
            <person name="Holroyd N."/>
            <person name="Bartley D.J."/>
            <person name="Beasley H."/>
            <person name="Britton C."/>
            <person name="Curran D."/>
            <person name="Devaney E."/>
            <person name="Gilabert A."/>
            <person name="Jackson F."/>
            <person name="Hunt M."/>
            <person name="Johnston S."/>
            <person name="Kryukov I."/>
            <person name="Li K."/>
            <person name="Morrison A.A."/>
            <person name="Reid A.J."/>
            <person name="Sargison N."/>
            <person name="Saunders G."/>
            <person name="Wasmuth J.D."/>
            <person name="Wolstenholme A."/>
            <person name="Berriman M."/>
            <person name="Gilleard J.S."/>
            <person name="Cotton J.A."/>
        </authorList>
    </citation>
    <scope>NUCLEOTIDE SEQUENCE [LARGE SCALE GENOMIC DNA]</scope>
    <source>
        <strain evidence="7">ISE/inbred ISE</strain>
    </source>
</reference>
<evidence type="ECO:0000256" key="2">
    <source>
        <dbReference type="ARBA" id="ARBA00006730"/>
    </source>
</evidence>
<proteinExistence type="inferred from homology"/>
<evidence type="ECO:0000313" key="7">
    <source>
        <dbReference type="EMBL" id="CDL95530.1"/>
    </source>
</evidence>
<accession>U6PIR5</accession>
<reference evidence="7" key="1">
    <citation type="submission" date="2013-03" db="EMBL/GenBank/DDBJ databases">
        <authorList>
            <person name="Aslett M."/>
        </authorList>
    </citation>
    <scope>NUCLEOTIDE SEQUENCE [LARGE SCALE GENOMIC DNA]</scope>
    <source>
        <strain evidence="7">ISE/inbred ISE</strain>
    </source>
</reference>
<dbReference type="PANTHER" id="PTHR11530:SF28">
    <property type="entry name" value="D-ASPARTATE OXIDASE 1"/>
    <property type="match status" value="1"/>
</dbReference>
<gene>
    <name evidence="7" type="ORF">HCOI_00424000</name>
</gene>
<dbReference type="InterPro" id="IPR023209">
    <property type="entry name" value="DAO"/>
</dbReference>
<comment type="caution">
    <text evidence="7">The sequence shown here is derived from an EMBL/GenBank/DDBJ whole genome shotgun (WGS) entry which is preliminary data.</text>
</comment>
<comment type="cofactor">
    <cofactor evidence="1">
        <name>FAD</name>
        <dbReference type="ChEBI" id="CHEBI:57692"/>
    </cofactor>
</comment>